<evidence type="ECO:0000256" key="11">
    <source>
        <dbReference type="ARBA" id="ARBA00023136"/>
    </source>
</evidence>
<evidence type="ECO:0000256" key="12">
    <source>
        <dbReference type="ARBA" id="ARBA00025694"/>
    </source>
</evidence>
<sequence length="123" mass="13067">MSSSGEAHGTFGAYGIGFVLSVILTVAAFYPVMVPGTVPQSWILPGLTILAVVQIMVHLVFFLHLNASSEQRWNVVAFGFAILVVFILIAGSLWIMHSMSEGMTDPDVPAVPTTGHMSGMSGM</sequence>
<dbReference type="PANTHER" id="PTHR36835:SF1">
    <property type="entry name" value="CYTOCHROME BO(3) UBIQUINOL OXIDASE SUBUNIT 4"/>
    <property type="match status" value="1"/>
</dbReference>
<evidence type="ECO:0000313" key="19">
    <source>
        <dbReference type="Proteomes" id="UP001524587"/>
    </source>
</evidence>
<evidence type="ECO:0000256" key="6">
    <source>
        <dbReference type="ARBA" id="ARBA00022475"/>
    </source>
</evidence>
<evidence type="ECO:0000256" key="9">
    <source>
        <dbReference type="ARBA" id="ARBA00022989"/>
    </source>
</evidence>
<evidence type="ECO:0000256" key="17">
    <source>
        <dbReference type="SAM" id="Phobius"/>
    </source>
</evidence>
<evidence type="ECO:0000256" key="13">
    <source>
        <dbReference type="ARBA" id="ARBA00030071"/>
    </source>
</evidence>
<protein>
    <recommendedName>
        <fullName evidence="4">Cytochrome bo(3) ubiquinol oxidase subunit 4</fullName>
    </recommendedName>
    <alternativeName>
        <fullName evidence="16">Cytochrome o ubiquinol oxidase subunit 4</fullName>
    </alternativeName>
    <alternativeName>
        <fullName evidence="13">Oxidase bo(3) subunit 4</fullName>
    </alternativeName>
    <alternativeName>
        <fullName evidence="14">Ubiquinol oxidase polypeptide IV</fullName>
    </alternativeName>
    <alternativeName>
        <fullName evidence="15">Ubiquinol oxidase subunit 4</fullName>
    </alternativeName>
</protein>
<comment type="caution">
    <text evidence="18">The sequence shown here is derived from an EMBL/GenBank/DDBJ whole genome shotgun (WGS) entry which is preliminary data.</text>
</comment>
<gene>
    <name evidence="18" type="primary">cyoD</name>
    <name evidence="18" type="ORF">NFI95_02000</name>
</gene>
<keyword evidence="19" id="KW-1185">Reference proteome</keyword>
<name>A0ABT1W2Y1_9PROT</name>
<dbReference type="InterPro" id="IPR050968">
    <property type="entry name" value="Cytochrome_c_oxidase_bac_sub4"/>
</dbReference>
<evidence type="ECO:0000313" key="18">
    <source>
        <dbReference type="EMBL" id="MCQ8277222.1"/>
    </source>
</evidence>
<proteinExistence type="inferred from homology"/>
<dbReference type="InterPro" id="IPR014210">
    <property type="entry name" value="Cyt_o_ubiqinol_oxidase_su4"/>
</dbReference>
<dbReference type="Pfam" id="PF03626">
    <property type="entry name" value="COX4_pro"/>
    <property type="match status" value="1"/>
</dbReference>
<evidence type="ECO:0000256" key="14">
    <source>
        <dbReference type="ARBA" id="ARBA00030211"/>
    </source>
</evidence>
<evidence type="ECO:0000256" key="5">
    <source>
        <dbReference type="ARBA" id="ARBA00022448"/>
    </source>
</evidence>
<feature type="transmembrane region" description="Helical" evidence="17">
    <location>
        <begin position="12"/>
        <end position="30"/>
    </location>
</feature>
<keyword evidence="9 17" id="KW-1133">Transmembrane helix</keyword>
<accession>A0ABT1W2Y1</accession>
<keyword evidence="8" id="KW-0249">Electron transport</keyword>
<evidence type="ECO:0000256" key="10">
    <source>
        <dbReference type="ARBA" id="ARBA00023002"/>
    </source>
</evidence>
<comment type="function">
    <text evidence="12">Cytochrome bo(3) ubiquinol terminal oxidase is the component of the aerobic respiratory chain of E.coli that predominates when cells are grown at high aeration. Has proton pump activity across the membrane in addition to electron transfer, pumping 2 protons/electron.</text>
</comment>
<evidence type="ECO:0000256" key="15">
    <source>
        <dbReference type="ARBA" id="ARBA00031887"/>
    </source>
</evidence>
<evidence type="ECO:0000256" key="1">
    <source>
        <dbReference type="ARBA" id="ARBA00004651"/>
    </source>
</evidence>
<evidence type="ECO:0000256" key="4">
    <source>
        <dbReference type="ARBA" id="ARBA00014689"/>
    </source>
</evidence>
<keyword evidence="11 17" id="KW-0472">Membrane</keyword>
<feature type="transmembrane region" description="Helical" evidence="17">
    <location>
        <begin position="42"/>
        <end position="63"/>
    </location>
</feature>
<comment type="subunit">
    <text evidence="3">Heterooctamer of two A chains, two B chains, two C chains and two D chains.</text>
</comment>
<keyword evidence="5" id="KW-0813">Transport</keyword>
<reference evidence="18 19" key="1">
    <citation type="submission" date="2022-06" db="EMBL/GenBank/DDBJ databases">
        <title>Endosaccharibacter gen. nov., sp. nov., endophytic bacteria isolated from sugarcane.</title>
        <authorList>
            <person name="Pitiwittayakul N."/>
            <person name="Yukphan P."/>
            <person name="Charoenyingcharoen P."/>
            <person name="Tanasupawat S."/>
        </authorList>
    </citation>
    <scope>NUCLEOTIDE SEQUENCE [LARGE SCALE GENOMIC DNA]</scope>
    <source>
        <strain evidence="18 19">KSS8</strain>
    </source>
</reference>
<feature type="transmembrane region" description="Helical" evidence="17">
    <location>
        <begin position="75"/>
        <end position="96"/>
    </location>
</feature>
<organism evidence="18 19">
    <name type="scientific">Endosaccharibacter trunci</name>
    <dbReference type="NCBI Taxonomy" id="2812733"/>
    <lineage>
        <taxon>Bacteria</taxon>
        <taxon>Pseudomonadati</taxon>
        <taxon>Pseudomonadota</taxon>
        <taxon>Alphaproteobacteria</taxon>
        <taxon>Acetobacterales</taxon>
        <taxon>Acetobacteraceae</taxon>
        <taxon>Endosaccharibacter</taxon>
    </lineage>
</organism>
<keyword evidence="7 17" id="KW-0812">Transmembrane</keyword>
<keyword evidence="6" id="KW-1003">Cell membrane</keyword>
<dbReference type="Proteomes" id="UP001524587">
    <property type="component" value="Unassembled WGS sequence"/>
</dbReference>
<dbReference type="RefSeq" id="WP_422862660.1">
    <property type="nucleotide sequence ID" value="NZ_JAMSKV010000001.1"/>
</dbReference>
<evidence type="ECO:0000256" key="3">
    <source>
        <dbReference type="ARBA" id="ARBA00011700"/>
    </source>
</evidence>
<evidence type="ECO:0000256" key="2">
    <source>
        <dbReference type="ARBA" id="ARBA00008079"/>
    </source>
</evidence>
<dbReference type="EMBL" id="JAMSKV010000001">
    <property type="protein sequence ID" value="MCQ8277222.1"/>
    <property type="molecule type" value="Genomic_DNA"/>
</dbReference>
<evidence type="ECO:0000256" key="16">
    <source>
        <dbReference type="ARBA" id="ARBA00032185"/>
    </source>
</evidence>
<evidence type="ECO:0000256" key="7">
    <source>
        <dbReference type="ARBA" id="ARBA00022692"/>
    </source>
</evidence>
<dbReference type="PANTHER" id="PTHR36835">
    <property type="entry name" value="CYTOCHROME BO(3) UBIQUINOL OXIDASE SUBUNIT 4"/>
    <property type="match status" value="1"/>
</dbReference>
<comment type="similarity">
    <text evidence="2">Belongs to the cytochrome c oxidase bacterial subunit 4 family.</text>
</comment>
<dbReference type="NCBIfam" id="TIGR02847">
    <property type="entry name" value="CyoD"/>
    <property type="match status" value="1"/>
</dbReference>
<keyword evidence="10" id="KW-0560">Oxidoreductase</keyword>
<dbReference type="InterPro" id="IPR005171">
    <property type="entry name" value="Cyt_c_oxidase_su4_prok"/>
</dbReference>
<comment type="subcellular location">
    <subcellularLocation>
        <location evidence="1">Cell membrane</location>
        <topology evidence="1">Multi-pass membrane protein</topology>
    </subcellularLocation>
</comment>
<evidence type="ECO:0000256" key="8">
    <source>
        <dbReference type="ARBA" id="ARBA00022982"/>
    </source>
</evidence>